<evidence type="ECO:0000313" key="1">
    <source>
        <dbReference type="EMBL" id="OAY51984.1"/>
    </source>
</evidence>
<organism evidence="1">
    <name type="scientific">Manihot esculenta</name>
    <name type="common">Cassava</name>
    <name type="synonym">Jatropha manihot</name>
    <dbReference type="NCBI Taxonomy" id="3983"/>
    <lineage>
        <taxon>Eukaryota</taxon>
        <taxon>Viridiplantae</taxon>
        <taxon>Streptophyta</taxon>
        <taxon>Embryophyta</taxon>
        <taxon>Tracheophyta</taxon>
        <taxon>Spermatophyta</taxon>
        <taxon>Magnoliopsida</taxon>
        <taxon>eudicotyledons</taxon>
        <taxon>Gunneridae</taxon>
        <taxon>Pentapetalae</taxon>
        <taxon>rosids</taxon>
        <taxon>fabids</taxon>
        <taxon>Malpighiales</taxon>
        <taxon>Euphorbiaceae</taxon>
        <taxon>Crotonoideae</taxon>
        <taxon>Manihoteae</taxon>
        <taxon>Manihot</taxon>
    </lineage>
</organism>
<sequence>MISNLVHIETIHWLLAELNSQSLEDKAPQYRAPANQLSENSLLQLFHNSIGFRLLHKIFTVHTNPSPSLTHTSLIQPFLIITRQIQFQKLINYT</sequence>
<name>A0A2C9W0Z1_MANES</name>
<dbReference type="AlphaFoldDB" id="A0A2C9W0Z1"/>
<reference evidence="1" key="1">
    <citation type="submission" date="2016-02" db="EMBL/GenBank/DDBJ databases">
        <title>WGS assembly of Manihot esculenta.</title>
        <authorList>
            <person name="Bredeson J.V."/>
            <person name="Prochnik S.E."/>
            <person name="Lyons J.B."/>
            <person name="Schmutz J."/>
            <person name="Grimwood J."/>
            <person name="Vrebalov J."/>
            <person name="Bart R.S."/>
            <person name="Amuge T."/>
            <person name="Ferguson M.E."/>
            <person name="Green R."/>
            <person name="Putnam N."/>
            <person name="Stites J."/>
            <person name="Rounsley S."/>
            <person name="Rokhsar D.S."/>
        </authorList>
    </citation>
    <scope>NUCLEOTIDE SEQUENCE [LARGE SCALE GENOMIC DNA]</scope>
    <source>
        <tissue evidence="1">Leaf</tissue>
    </source>
</reference>
<accession>A0A2C9W0Z1</accession>
<dbReference type="EMBL" id="CM004390">
    <property type="protein sequence ID" value="OAY51984.1"/>
    <property type="molecule type" value="Genomic_DNA"/>
</dbReference>
<proteinExistence type="predicted"/>
<protein>
    <submittedName>
        <fullName evidence="1">Uncharacterized protein</fullName>
    </submittedName>
</protein>
<gene>
    <name evidence="1" type="ORF">MANES_04G048300</name>
</gene>